<dbReference type="EC" id="2.7.1.175" evidence="2"/>
<reference evidence="2 3" key="1">
    <citation type="submission" date="2015-11" db="EMBL/GenBank/DDBJ databases">
        <title>Draft Genome Sequence of the Type Strain Trueperella bernardiae LCDC 89-0504T, Isolated from Blood Culture.</title>
        <authorList>
            <person name="Bernier A.-M."/>
            <person name="Bernard K."/>
        </authorList>
    </citation>
    <scope>NUCLEOTIDE SEQUENCE [LARGE SCALE GENOMIC DNA]</scope>
    <source>
        <strain evidence="2 3">LCDC 89-0504</strain>
    </source>
</reference>
<evidence type="ECO:0000313" key="2">
    <source>
        <dbReference type="EMBL" id="KTF04394.1"/>
    </source>
</evidence>
<dbReference type="SUPFAM" id="SSF56112">
    <property type="entry name" value="Protein kinase-like (PK-like)"/>
    <property type="match status" value="1"/>
</dbReference>
<feature type="domain" description="Aminoglycoside phosphotransferase" evidence="1">
    <location>
        <begin position="214"/>
        <end position="378"/>
    </location>
</feature>
<dbReference type="AlphaFoldDB" id="A0A0W1KKA9"/>
<dbReference type="Proteomes" id="UP000054404">
    <property type="component" value="Unassembled WGS sequence"/>
</dbReference>
<keyword evidence="2" id="KW-0808">Transferase</keyword>
<dbReference type="RefSeq" id="WP_062613477.1">
    <property type="nucleotide sequence ID" value="NZ_CAUPHE010000039.1"/>
</dbReference>
<evidence type="ECO:0000313" key="3">
    <source>
        <dbReference type="Proteomes" id="UP000054404"/>
    </source>
</evidence>
<protein>
    <submittedName>
        <fullName evidence="2">Maltokinase</fullName>
        <ecNumber evidence="2">2.7.1.175</ecNumber>
    </submittedName>
</protein>
<dbReference type="GO" id="GO:0016301">
    <property type="term" value="F:kinase activity"/>
    <property type="evidence" value="ECO:0007669"/>
    <property type="project" value="UniProtKB-KW"/>
</dbReference>
<sequence length="438" mass="47016">MIGTIEATLGAVTPEALAGVTREWMTSARWFTGNPGDELEFGPSALLADGAARTEIFLVRSGELMFSVPLTFRERTGAVDVFDATDDADGQAALLGAVYTGALSGDGLTLEAHPIRPAAPVASAAKLTSEQSNTSIIYRFAELDETGSAGIILKVFRVLSDGANPDVELQTALDAAGSRAVPRQYGSVTGAWGAASTDMLVAQEFLAGATDAWQVLRGQLETTASFAQCGEIVALGKLTRDIHRQLAEAFPTVEATPAMRAEIVDQWRKRARTALAQVPALADYRDRIEAVFAGALEEHWPPLQRIHGDYHLGQVLNAPGRGWVALDFEGEPLRPLAERVHPDLALRDVAGILRSFDYAGGSAELAGGNRAELEAWTRSAREAFMAGYGQIETSEQRLLDALTLDKALYEVSYEVASRPTWLEIPVRGVLRLIGAQDN</sequence>
<dbReference type="Pfam" id="PF01636">
    <property type="entry name" value="APH"/>
    <property type="match status" value="1"/>
</dbReference>
<gene>
    <name evidence="2" type="primary">mak1</name>
    <name evidence="2" type="ORF">AQZ59_00916</name>
</gene>
<keyword evidence="3" id="KW-1185">Reference proteome</keyword>
<dbReference type="InterPro" id="IPR011009">
    <property type="entry name" value="Kinase-like_dom_sf"/>
</dbReference>
<comment type="caution">
    <text evidence="2">The sequence shown here is derived from an EMBL/GenBank/DDBJ whole genome shotgun (WGS) entry which is preliminary data.</text>
</comment>
<dbReference type="STRING" id="59561.AQZ59_00916"/>
<dbReference type="InterPro" id="IPR002575">
    <property type="entry name" value="Aminoglycoside_PTrfase"/>
</dbReference>
<organism evidence="2 3">
    <name type="scientific">Trueperella bernardiae</name>
    <dbReference type="NCBI Taxonomy" id="59561"/>
    <lineage>
        <taxon>Bacteria</taxon>
        <taxon>Bacillati</taxon>
        <taxon>Actinomycetota</taxon>
        <taxon>Actinomycetes</taxon>
        <taxon>Actinomycetales</taxon>
        <taxon>Actinomycetaceae</taxon>
        <taxon>Trueperella</taxon>
    </lineage>
</organism>
<accession>A0A0W1KKA9</accession>
<proteinExistence type="predicted"/>
<dbReference type="OrthoDB" id="3787729at2"/>
<keyword evidence="2" id="KW-0418">Kinase</keyword>
<name>A0A0W1KKA9_9ACTO</name>
<evidence type="ECO:0000259" key="1">
    <source>
        <dbReference type="Pfam" id="PF01636"/>
    </source>
</evidence>
<dbReference type="EMBL" id="LNIZ01000003">
    <property type="protein sequence ID" value="KTF04394.1"/>
    <property type="molecule type" value="Genomic_DNA"/>
</dbReference>
<dbReference type="PATRIC" id="fig|59561.3.peg.908"/>
<dbReference type="Gene3D" id="3.90.1200.10">
    <property type="match status" value="1"/>
</dbReference>